<evidence type="ECO:0000256" key="1">
    <source>
        <dbReference type="ARBA" id="ARBA00038142"/>
    </source>
</evidence>
<evidence type="ECO:0000313" key="4">
    <source>
        <dbReference type="EMBL" id="KAG7521779.1"/>
    </source>
</evidence>
<accession>A0AAV6SXZ4</accession>
<dbReference type="GO" id="GO:0005737">
    <property type="term" value="C:cytoplasm"/>
    <property type="evidence" value="ECO:0007669"/>
    <property type="project" value="TreeGrafter"/>
</dbReference>
<comment type="similarity">
    <text evidence="1">Belongs to the SPATA2 family.</text>
</comment>
<dbReference type="Proteomes" id="UP000693946">
    <property type="component" value="Linkage Group LG10"/>
</dbReference>
<comment type="caution">
    <text evidence="4">The sequence shown here is derived from an EMBL/GenBank/DDBJ whole genome shotgun (WGS) entry which is preliminary data.</text>
</comment>
<keyword evidence="5" id="KW-1185">Reference proteome</keyword>
<sequence>MESEEHRKLSLVLCCDRFWITVDHKPGPQSIFISRKLNDKQQEERERGGEHIMLRSVTEMSVSRQTVRDLLTAYDRSLEQQIVSGGSSLVCRDEELWNQVEELLRDGDAQETHCLGLDPLAVMEESLKAAAASTAGSGGGKVRARGGLRSLDKAFEVLEQAALNLYLTPWREEYKVVKMYSGPFTHYIKPVLSVPQIEKLFGLLGYHSSSPQHQQHCLQLLRISPSSVDDLLRLSCAFYLARCECRLLQAALGKHAGEAQWELRLVRERQRGHAVQVAVDNAMKTLRVDRPLMQPFDGEADVDLYTDDHVNGGQTEAAAGDNKTWLTQMSASPPAGKTHGEEMASSSTPPPARESVCVSTFNCQLSAAAPAEPALGSSDVKKQSRRSCDKPDAEPQPSRLSSETAGLCAHDADVDRLCSCLQSPHVYLQRCMDCKSLHSITCALLRLCEMQKHCVLSLHATADDVKEVGASAASLQSESLGVSDVRGAARDDPASASPPLRAITYHDCCDLALLDPQLLCRSCGVFHCGSCRDVDVCQRHHSVQQLGVCVCGKPCARKPLVLCRYCGNEFCRACWYRSPVFCTCGQTFDQSSSV</sequence>
<reference evidence="4 5" key="1">
    <citation type="journal article" date="2021" name="Sci. Rep.">
        <title>Chromosome anchoring in Senegalese sole (Solea senegalensis) reveals sex-associated markers and genome rearrangements in flatfish.</title>
        <authorList>
            <person name="Guerrero-Cozar I."/>
            <person name="Gomez-Garrido J."/>
            <person name="Berbel C."/>
            <person name="Martinez-Blanch J.F."/>
            <person name="Alioto T."/>
            <person name="Claros M.G."/>
            <person name="Gagnaire P.A."/>
            <person name="Manchado M."/>
        </authorList>
    </citation>
    <scope>NUCLEOTIDE SEQUENCE [LARGE SCALE GENOMIC DNA]</scope>
    <source>
        <strain evidence="4">Sse05_10M</strain>
    </source>
</reference>
<dbReference type="InterPro" id="IPR048839">
    <property type="entry name" value="SPATA2_PUB-like"/>
</dbReference>
<feature type="region of interest" description="Disordered" evidence="2">
    <location>
        <begin position="372"/>
        <end position="402"/>
    </location>
</feature>
<dbReference type="EMBL" id="JAGKHQ010000002">
    <property type="protein sequence ID" value="KAG7521779.1"/>
    <property type="molecule type" value="Genomic_DNA"/>
</dbReference>
<dbReference type="Pfam" id="PF21388">
    <property type="entry name" value="SPATA2_PUB-like"/>
    <property type="match status" value="1"/>
</dbReference>
<proteinExistence type="inferred from homology"/>
<dbReference type="PANTHER" id="PTHR15326:SF7">
    <property type="entry name" value="SPERMATOGENESIS-ASSOCIATED PROTEIN 2-LIKE PROTEIN"/>
    <property type="match status" value="1"/>
</dbReference>
<evidence type="ECO:0000256" key="2">
    <source>
        <dbReference type="SAM" id="MobiDB-lite"/>
    </source>
</evidence>
<protein>
    <recommendedName>
        <fullName evidence="3">Spermatogenesis-associated protein 2 PUB-like domain-containing protein</fullName>
    </recommendedName>
</protein>
<dbReference type="PANTHER" id="PTHR15326">
    <property type="entry name" value="SPERMATOGENESIS-ASSOCIATED PROTEIN 2/TAMOZHENNIC"/>
    <property type="match status" value="1"/>
</dbReference>
<feature type="compositionally biased region" description="Basic and acidic residues" evidence="2">
    <location>
        <begin position="379"/>
        <end position="393"/>
    </location>
</feature>
<feature type="region of interest" description="Disordered" evidence="2">
    <location>
        <begin position="307"/>
        <end position="353"/>
    </location>
</feature>
<dbReference type="AlphaFoldDB" id="A0AAV6SXZ4"/>
<gene>
    <name evidence="4" type="ORF">JOB18_006484</name>
</gene>
<organism evidence="4 5">
    <name type="scientific">Solea senegalensis</name>
    <name type="common">Senegalese sole</name>
    <dbReference type="NCBI Taxonomy" id="28829"/>
    <lineage>
        <taxon>Eukaryota</taxon>
        <taxon>Metazoa</taxon>
        <taxon>Chordata</taxon>
        <taxon>Craniata</taxon>
        <taxon>Vertebrata</taxon>
        <taxon>Euteleostomi</taxon>
        <taxon>Actinopterygii</taxon>
        <taxon>Neopterygii</taxon>
        <taxon>Teleostei</taxon>
        <taxon>Neoteleostei</taxon>
        <taxon>Acanthomorphata</taxon>
        <taxon>Carangaria</taxon>
        <taxon>Pleuronectiformes</taxon>
        <taxon>Pleuronectoidei</taxon>
        <taxon>Soleidae</taxon>
        <taxon>Solea</taxon>
    </lineage>
</organism>
<evidence type="ECO:0000259" key="3">
    <source>
        <dbReference type="Pfam" id="PF21388"/>
    </source>
</evidence>
<evidence type="ECO:0000313" key="5">
    <source>
        <dbReference type="Proteomes" id="UP000693946"/>
    </source>
</evidence>
<feature type="domain" description="Spermatogenesis-associated protein 2 PUB-like" evidence="3">
    <location>
        <begin position="147"/>
        <end position="271"/>
    </location>
</feature>
<name>A0AAV6SXZ4_SOLSE</name>